<dbReference type="PANTHER" id="PTHR30273">
    <property type="entry name" value="PERIPLASMIC SIGNAL SENSOR AND SIGMA FACTOR ACTIVATOR FECR-RELATED"/>
    <property type="match status" value="1"/>
</dbReference>
<reference evidence="4" key="1">
    <citation type="submission" date="2022-11" db="EMBL/GenBank/DDBJ databases">
        <title>Marilongibacter aestuarii gen. nov., sp. nov., isolated from tidal flat sediment.</title>
        <authorList>
            <person name="Jiayan W."/>
        </authorList>
    </citation>
    <scope>NUCLEOTIDE SEQUENCE</scope>
    <source>
        <strain evidence="4">Z1-6</strain>
    </source>
</reference>
<evidence type="ECO:0000256" key="1">
    <source>
        <dbReference type="SAM" id="Phobius"/>
    </source>
</evidence>
<keyword evidence="5" id="KW-1185">Reference proteome</keyword>
<dbReference type="PIRSF" id="PIRSF018266">
    <property type="entry name" value="FecR"/>
    <property type="match status" value="1"/>
</dbReference>
<feature type="domain" description="FecR protein" evidence="2">
    <location>
        <begin position="117"/>
        <end position="207"/>
    </location>
</feature>
<evidence type="ECO:0000259" key="2">
    <source>
        <dbReference type="Pfam" id="PF04773"/>
    </source>
</evidence>
<dbReference type="RefSeq" id="WP_343334410.1">
    <property type="nucleotide sequence ID" value="NZ_JAPOHD010000030.1"/>
</dbReference>
<accession>A0A9X3F7Y6</accession>
<dbReference type="InterPro" id="IPR006860">
    <property type="entry name" value="FecR"/>
</dbReference>
<dbReference type="FunFam" id="2.60.120.1440:FF:000001">
    <property type="entry name" value="Putative anti-sigma factor"/>
    <property type="match status" value="1"/>
</dbReference>
<dbReference type="EMBL" id="JAPOHD010000030">
    <property type="protein sequence ID" value="MCY1722080.1"/>
    <property type="molecule type" value="Genomic_DNA"/>
</dbReference>
<dbReference type="InterPro" id="IPR012373">
    <property type="entry name" value="Ferrdict_sens_TM"/>
</dbReference>
<feature type="transmembrane region" description="Helical" evidence="1">
    <location>
        <begin position="77"/>
        <end position="98"/>
    </location>
</feature>
<keyword evidence="1" id="KW-0472">Membrane</keyword>
<dbReference type="Gene3D" id="3.55.50.30">
    <property type="match status" value="1"/>
</dbReference>
<dbReference type="InterPro" id="IPR032508">
    <property type="entry name" value="FecR_C"/>
</dbReference>
<dbReference type="PANTHER" id="PTHR30273:SF2">
    <property type="entry name" value="PROTEIN FECR"/>
    <property type="match status" value="1"/>
</dbReference>
<feature type="domain" description="Protein FecR C-terminal" evidence="3">
    <location>
        <begin position="254"/>
        <end position="314"/>
    </location>
</feature>
<dbReference type="AlphaFoldDB" id="A0A9X3F7Y6"/>
<dbReference type="Gene3D" id="2.60.120.1440">
    <property type="match status" value="1"/>
</dbReference>
<dbReference type="GO" id="GO:0016989">
    <property type="term" value="F:sigma factor antagonist activity"/>
    <property type="evidence" value="ECO:0007669"/>
    <property type="project" value="TreeGrafter"/>
</dbReference>
<evidence type="ECO:0000313" key="5">
    <source>
        <dbReference type="Proteomes" id="UP001145087"/>
    </source>
</evidence>
<dbReference type="Pfam" id="PF04773">
    <property type="entry name" value="FecR"/>
    <property type="match status" value="1"/>
</dbReference>
<keyword evidence="1" id="KW-0812">Transmembrane</keyword>
<comment type="caution">
    <text evidence="4">The sequence shown here is derived from an EMBL/GenBank/DDBJ whole genome shotgun (WGS) entry which is preliminary data.</text>
</comment>
<organism evidence="4 5">
    <name type="scientific">Draconibacterium aestuarii</name>
    <dbReference type="NCBI Taxonomy" id="2998507"/>
    <lineage>
        <taxon>Bacteria</taxon>
        <taxon>Pseudomonadati</taxon>
        <taxon>Bacteroidota</taxon>
        <taxon>Bacteroidia</taxon>
        <taxon>Marinilabiliales</taxon>
        <taxon>Prolixibacteraceae</taxon>
        <taxon>Draconibacterium</taxon>
    </lineage>
</organism>
<protein>
    <submittedName>
        <fullName evidence="4">DUF4974 domain-containing protein</fullName>
    </submittedName>
</protein>
<sequence>MDNNSILKYLQGKASETEKAKFFMWLEESPSNKEEFLAIKKIWALSAKHKNTDGITWSDLKPVVQLKNKSRLFVKRILKQAAIFILLIGFGALAQYIISTNVTNQLTYAASYSVEAPLGQMTNVELPDGSMVMLNSGTTLSYSGNFSNGQREVYIEGEAFFDVEKDRKHPFIVRSKLVDVKVYGTSFNINAYPDEKIFNATLVEGSVSVLNKDGKEMAMLEPGENAYYDEHQLNVIVTKVNTEMYISWKEGLVTYRNEKLGDLAKQIERWYNVEIIIQKEGLGDERYFGTILKNKPIDQILEVFKLTTSLQYEIVPRANEPTLIYWK</sequence>
<evidence type="ECO:0000259" key="3">
    <source>
        <dbReference type="Pfam" id="PF16344"/>
    </source>
</evidence>
<gene>
    <name evidence="4" type="ORF">OU798_17135</name>
</gene>
<dbReference type="Proteomes" id="UP001145087">
    <property type="component" value="Unassembled WGS sequence"/>
</dbReference>
<dbReference type="Pfam" id="PF16344">
    <property type="entry name" value="FecR_C"/>
    <property type="match status" value="1"/>
</dbReference>
<evidence type="ECO:0000313" key="4">
    <source>
        <dbReference type="EMBL" id="MCY1722080.1"/>
    </source>
</evidence>
<proteinExistence type="predicted"/>
<keyword evidence="1" id="KW-1133">Transmembrane helix</keyword>
<name>A0A9X3F7Y6_9BACT</name>